<dbReference type="SUPFAM" id="SSF56281">
    <property type="entry name" value="Metallo-hydrolase/oxidoreductase"/>
    <property type="match status" value="1"/>
</dbReference>
<proteinExistence type="predicted"/>
<dbReference type="PANTHER" id="PTHR33835">
    <property type="entry name" value="YALI0C07656P"/>
    <property type="match status" value="1"/>
</dbReference>
<comment type="caution">
    <text evidence="2">The sequence shown here is derived from an EMBL/GenBank/DDBJ whole genome shotgun (WGS) entry which is preliminary data.</text>
</comment>
<dbReference type="EMBL" id="CAJNOW010021414">
    <property type="protein sequence ID" value="CAF1684155.1"/>
    <property type="molecule type" value="Genomic_DNA"/>
</dbReference>
<evidence type="ECO:0000313" key="3">
    <source>
        <dbReference type="EMBL" id="CAF2153580.1"/>
    </source>
</evidence>
<accession>A0A816H9R4</accession>
<evidence type="ECO:0000256" key="1">
    <source>
        <dbReference type="SAM" id="MobiDB-lite"/>
    </source>
</evidence>
<evidence type="ECO:0008006" key="6">
    <source>
        <dbReference type="Google" id="ProtNLM"/>
    </source>
</evidence>
<evidence type="ECO:0000313" key="5">
    <source>
        <dbReference type="Proteomes" id="UP000663834"/>
    </source>
</evidence>
<dbReference type="EMBL" id="CAJOBJ010004922">
    <property type="protein sequence ID" value="CAF4015637.1"/>
    <property type="molecule type" value="Genomic_DNA"/>
</dbReference>
<feature type="region of interest" description="Disordered" evidence="1">
    <location>
        <begin position="271"/>
        <end position="298"/>
    </location>
</feature>
<reference evidence="2" key="1">
    <citation type="submission" date="2021-02" db="EMBL/GenBank/DDBJ databases">
        <authorList>
            <person name="Nowell W R."/>
        </authorList>
    </citation>
    <scope>NUCLEOTIDE SEQUENCE</scope>
</reference>
<dbReference type="InterPro" id="IPR036866">
    <property type="entry name" value="RibonucZ/Hydroxyglut_hydro"/>
</dbReference>
<gene>
    <name evidence="4" type="ORF">GIL414_LOCUS12565</name>
    <name evidence="2" type="ORF">KQP761_LOCUS37840</name>
    <name evidence="3" type="ORF">MBJ925_LOCUS31742</name>
</gene>
<dbReference type="AlphaFoldDB" id="A0A816H9R4"/>
<evidence type="ECO:0000313" key="4">
    <source>
        <dbReference type="EMBL" id="CAF4015637.1"/>
    </source>
</evidence>
<evidence type="ECO:0000313" key="2">
    <source>
        <dbReference type="EMBL" id="CAF1684155.1"/>
    </source>
</evidence>
<dbReference type="Proteomes" id="UP000681720">
    <property type="component" value="Unassembled WGS sequence"/>
</dbReference>
<organism evidence="2 5">
    <name type="scientific">Rotaria magnacalcarata</name>
    <dbReference type="NCBI Taxonomy" id="392030"/>
    <lineage>
        <taxon>Eukaryota</taxon>
        <taxon>Metazoa</taxon>
        <taxon>Spiralia</taxon>
        <taxon>Gnathifera</taxon>
        <taxon>Rotifera</taxon>
        <taxon>Eurotatoria</taxon>
        <taxon>Bdelloidea</taxon>
        <taxon>Philodinida</taxon>
        <taxon>Philodinidae</taxon>
        <taxon>Rotaria</taxon>
    </lineage>
</organism>
<name>A0A816H9R4_9BILA</name>
<dbReference type="PANTHER" id="PTHR33835:SF1">
    <property type="entry name" value="METALLO-BETA-LACTAMASE DOMAIN-CONTAINING PROTEIN"/>
    <property type="match status" value="1"/>
</dbReference>
<dbReference type="Proteomes" id="UP000663824">
    <property type="component" value="Unassembled WGS sequence"/>
</dbReference>
<dbReference type="Proteomes" id="UP000663834">
    <property type="component" value="Unassembled WGS sequence"/>
</dbReference>
<sequence>MPTVLYCQNLNPIQHSDKNELHQIGSGFWNVRGRFKILAKLVDIETHMSFIQLHSGKFLVIDTIELNDKLRQEINHLTDNGDKIEAVIGTHPFHTLSFPAFYESYPNAAYYGTPRHLRRLTHIPWIGNLHDCDVRKKWEPDVELRFPAGAEFINPQPESSNHFSSVFVYHRASATLHVDDTIIYAEKSNFLLKLFGYKDGTMAFHPSIKNVGLHPTSDAPYLFRDWMRDMLNDWPFENICCAHMGVKKGGAHRDVFTLLVKAERLFGKLSERNRKRNPEGELPTGNHHTMNILEDECG</sequence>
<dbReference type="InterPro" id="IPR025638">
    <property type="entry name" value="DUF4336"/>
</dbReference>
<dbReference type="OrthoDB" id="421671at2759"/>
<protein>
    <recommendedName>
        <fullName evidence="6">Metallo-beta-lactamase domain-containing protein</fullName>
    </recommendedName>
</protein>
<dbReference type="EMBL" id="CAJNRE010017320">
    <property type="protein sequence ID" value="CAF2153580.1"/>
    <property type="molecule type" value="Genomic_DNA"/>
</dbReference>